<name>A0A9W9Y905_9CNID</name>
<evidence type="ECO:0000313" key="1">
    <source>
        <dbReference type="EMBL" id="KAJ7325721.1"/>
    </source>
</evidence>
<keyword evidence="2" id="KW-1185">Reference proteome</keyword>
<accession>A0A9W9Y905</accession>
<reference evidence="1" key="1">
    <citation type="submission" date="2023-01" db="EMBL/GenBank/DDBJ databases">
        <title>Genome assembly of the deep-sea coral Lophelia pertusa.</title>
        <authorList>
            <person name="Herrera S."/>
            <person name="Cordes E."/>
        </authorList>
    </citation>
    <scope>NUCLEOTIDE SEQUENCE</scope>
    <source>
        <strain evidence="1">USNM1676648</strain>
        <tissue evidence="1">Polyp</tissue>
    </source>
</reference>
<protein>
    <submittedName>
        <fullName evidence="1">Uncharacterized protein</fullName>
    </submittedName>
</protein>
<dbReference type="EMBL" id="MU827806">
    <property type="protein sequence ID" value="KAJ7325721.1"/>
    <property type="molecule type" value="Genomic_DNA"/>
</dbReference>
<organism evidence="1 2">
    <name type="scientific">Desmophyllum pertusum</name>
    <dbReference type="NCBI Taxonomy" id="174260"/>
    <lineage>
        <taxon>Eukaryota</taxon>
        <taxon>Metazoa</taxon>
        <taxon>Cnidaria</taxon>
        <taxon>Anthozoa</taxon>
        <taxon>Hexacorallia</taxon>
        <taxon>Scleractinia</taxon>
        <taxon>Caryophylliina</taxon>
        <taxon>Caryophylliidae</taxon>
        <taxon>Desmophyllum</taxon>
    </lineage>
</organism>
<comment type="caution">
    <text evidence="1">The sequence shown here is derived from an EMBL/GenBank/DDBJ whole genome shotgun (WGS) entry which is preliminary data.</text>
</comment>
<dbReference type="PROSITE" id="PS51257">
    <property type="entry name" value="PROKAR_LIPOPROTEIN"/>
    <property type="match status" value="1"/>
</dbReference>
<dbReference type="Proteomes" id="UP001163046">
    <property type="component" value="Unassembled WGS sequence"/>
</dbReference>
<dbReference type="OrthoDB" id="6105566at2759"/>
<dbReference type="AlphaFoldDB" id="A0A9W9Y905"/>
<sequence length="151" mass="16463">MVDEGRVSVAAGPASAGCVDHLFNWEAVEDMQGIGGRSDLWSMEPLRITMLLRSVYDLLPTPASASRVCAWCGKSGSLEHNLAGCEQSLYVSTLGGGQHNQVLEVLATAVESQRQIKQGSTDSSVDRELTVLWEINMEWAHEITMVQPMQT</sequence>
<gene>
    <name evidence="1" type="ORF">OS493_029149</name>
</gene>
<proteinExistence type="predicted"/>
<evidence type="ECO:0000313" key="2">
    <source>
        <dbReference type="Proteomes" id="UP001163046"/>
    </source>
</evidence>